<dbReference type="Gene3D" id="1.20.1250.20">
    <property type="entry name" value="MFS general substrate transporter like domains"/>
    <property type="match status" value="2"/>
</dbReference>
<dbReference type="GO" id="GO:0005886">
    <property type="term" value="C:plasma membrane"/>
    <property type="evidence" value="ECO:0007669"/>
    <property type="project" value="UniProtKB-SubCell"/>
</dbReference>
<keyword evidence="4" id="KW-0997">Cell inner membrane</keyword>
<sequence>MKSSGTPNPTGRRFGTIYFLFFAIYGITPYLQVILRKLGYSPAAVGLFLGLFELVGIAGPIVLARKADALGRFNPFLIASGLGIILGMGLLVSVNHAIAAVIGLGFASLGLKTPVPVLDTALLRAIESDQKEGKRTPSYGLMRGIGSIGFVIVTLIVQFTPGFETSAPIVMAAVMAFLSCVFLVALKWLPETGDGTDHKTRQKVSFGWIDSTFLLGLAVIVLGRVAMAPVNSFFSLYLVESLKWHAIGAMSALGATVEIPMMMLAWRYMSKRSPMQAISLASVAIVLRLLTYALVPTKTGAIVGQLLHSLCYGLFQPATVAFVNLKTPPSERTTGMAILLGIGMGFPAFIGSALGGLVVEWAGYRWLFASFSVFAMGSLALYFSKRSLLNLVR</sequence>
<dbReference type="PANTHER" id="PTHR23522">
    <property type="entry name" value="BLL5896 PROTEIN"/>
    <property type="match status" value="1"/>
</dbReference>
<name>A0A644TV45_9ZZZZ</name>
<keyword evidence="3" id="KW-1003">Cell membrane</keyword>
<feature type="transmembrane region" description="Helical" evidence="8">
    <location>
        <begin position="364"/>
        <end position="383"/>
    </location>
</feature>
<dbReference type="PROSITE" id="PS50850">
    <property type="entry name" value="MFS"/>
    <property type="match status" value="1"/>
</dbReference>
<proteinExistence type="predicted"/>
<feature type="transmembrane region" description="Helical" evidence="8">
    <location>
        <begin position="165"/>
        <end position="186"/>
    </location>
</feature>
<evidence type="ECO:0000256" key="1">
    <source>
        <dbReference type="ARBA" id="ARBA00004429"/>
    </source>
</evidence>
<feature type="transmembrane region" description="Helical" evidence="8">
    <location>
        <begin position="246"/>
        <end position="265"/>
    </location>
</feature>
<evidence type="ECO:0000256" key="2">
    <source>
        <dbReference type="ARBA" id="ARBA00022448"/>
    </source>
</evidence>
<dbReference type="GO" id="GO:0015528">
    <property type="term" value="F:lactose:proton symporter activity"/>
    <property type="evidence" value="ECO:0007669"/>
    <property type="project" value="TreeGrafter"/>
</dbReference>
<keyword evidence="2" id="KW-0813">Transport</keyword>
<protein>
    <recommendedName>
        <fullName evidence="9">Major facilitator superfamily (MFS) profile domain-containing protein</fullName>
    </recommendedName>
</protein>
<evidence type="ECO:0000256" key="3">
    <source>
        <dbReference type="ARBA" id="ARBA00022475"/>
    </source>
</evidence>
<evidence type="ECO:0000256" key="6">
    <source>
        <dbReference type="ARBA" id="ARBA00022989"/>
    </source>
</evidence>
<evidence type="ECO:0000256" key="7">
    <source>
        <dbReference type="ARBA" id="ARBA00023136"/>
    </source>
</evidence>
<feature type="transmembrane region" description="Helical" evidence="8">
    <location>
        <begin position="277"/>
        <end position="295"/>
    </location>
</feature>
<evidence type="ECO:0000313" key="10">
    <source>
        <dbReference type="EMBL" id="MPL70868.1"/>
    </source>
</evidence>
<dbReference type="InterPro" id="IPR036259">
    <property type="entry name" value="MFS_trans_sf"/>
</dbReference>
<feature type="transmembrane region" description="Helical" evidence="8">
    <location>
        <begin position="301"/>
        <end position="325"/>
    </location>
</feature>
<dbReference type="PANTHER" id="PTHR23522:SF10">
    <property type="entry name" value="3-PHENYLPROPIONIC ACID TRANSPORTER-RELATED"/>
    <property type="match status" value="1"/>
</dbReference>
<dbReference type="InterPro" id="IPR020846">
    <property type="entry name" value="MFS_dom"/>
</dbReference>
<keyword evidence="6 8" id="KW-1133">Transmembrane helix</keyword>
<keyword evidence="7 8" id="KW-0472">Membrane</keyword>
<feature type="transmembrane region" description="Helical" evidence="8">
    <location>
        <begin position="12"/>
        <end position="31"/>
    </location>
</feature>
<accession>A0A644TV45</accession>
<dbReference type="Pfam" id="PF12832">
    <property type="entry name" value="MFS_1_like"/>
    <property type="match status" value="1"/>
</dbReference>
<evidence type="ECO:0000256" key="5">
    <source>
        <dbReference type="ARBA" id="ARBA00022692"/>
    </source>
</evidence>
<dbReference type="SUPFAM" id="SSF103473">
    <property type="entry name" value="MFS general substrate transporter"/>
    <property type="match status" value="1"/>
</dbReference>
<feature type="transmembrane region" description="Helical" evidence="8">
    <location>
        <begin position="139"/>
        <end position="159"/>
    </location>
</feature>
<feature type="transmembrane region" description="Helical" evidence="8">
    <location>
        <begin position="76"/>
        <end position="92"/>
    </location>
</feature>
<comment type="subcellular location">
    <subcellularLocation>
        <location evidence="1">Cell inner membrane</location>
        <topology evidence="1">Multi-pass membrane protein</topology>
    </subcellularLocation>
</comment>
<feature type="transmembrane region" description="Helical" evidence="8">
    <location>
        <begin position="98"/>
        <end position="118"/>
    </location>
</feature>
<gene>
    <name evidence="10" type="ORF">SDC9_16630</name>
</gene>
<evidence type="ECO:0000259" key="9">
    <source>
        <dbReference type="PROSITE" id="PS50850"/>
    </source>
</evidence>
<feature type="transmembrane region" description="Helical" evidence="8">
    <location>
        <begin position="43"/>
        <end position="64"/>
    </location>
</feature>
<dbReference type="InterPro" id="IPR024989">
    <property type="entry name" value="MFS_assoc_dom"/>
</dbReference>
<evidence type="ECO:0000256" key="4">
    <source>
        <dbReference type="ARBA" id="ARBA00022519"/>
    </source>
</evidence>
<evidence type="ECO:0000256" key="8">
    <source>
        <dbReference type="SAM" id="Phobius"/>
    </source>
</evidence>
<feature type="transmembrane region" description="Helical" evidence="8">
    <location>
        <begin position="337"/>
        <end position="358"/>
    </location>
</feature>
<keyword evidence="5 8" id="KW-0812">Transmembrane</keyword>
<dbReference type="AlphaFoldDB" id="A0A644TV45"/>
<feature type="transmembrane region" description="Helical" evidence="8">
    <location>
        <begin position="206"/>
        <end position="226"/>
    </location>
</feature>
<feature type="domain" description="Major facilitator superfamily (MFS) profile" evidence="9">
    <location>
        <begin position="204"/>
        <end position="393"/>
    </location>
</feature>
<comment type="caution">
    <text evidence="10">The sequence shown here is derived from an EMBL/GenBank/DDBJ whole genome shotgun (WGS) entry which is preliminary data.</text>
</comment>
<dbReference type="EMBL" id="VSSQ01000055">
    <property type="protein sequence ID" value="MPL70868.1"/>
    <property type="molecule type" value="Genomic_DNA"/>
</dbReference>
<dbReference type="GO" id="GO:0030395">
    <property type="term" value="F:lactose binding"/>
    <property type="evidence" value="ECO:0007669"/>
    <property type="project" value="TreeGrafter"/>
</dbReference>
<organism evidence="10">
    <name type="scientific">bioreactor metagenome</name>
    <dbReference type="NCBI Taxonomy" id="1076179"/>
    <lineage>
        <taxon>unclassified sequences</taxon>
        <taxon>metagenomes</taxon>
        <taxon>ecological metagenomes</taxon>
    </lineage>
</organism>
<reference evidence="10" key="1">
    <citation type="submission" date="2019-08" db="EMBL/GenBank/DDBJ databases">
        <authorList>
            <person name="Kucharzyk K."/>
            <person name="Murdoch R.W."/>
            <person name="Higgins S."/>
            <person name="Loffler F."/>
        </authorList>
    </citation>
    <scope>NUCLEOTIDE SEQUENCE</scope>
</reference>